<keyword evidence="1" id="KW-0479">Metal-binding</keyword>
<dbReference type="PANTHER" id="PTHR33021:SF193">
    <property type="entry name" value="OS06G0218600 PROTEIN"/>
    <property type="match status" value="1"/>
</dbReference>
<gene>
    <name evidence="6" type="ORF">Fot_24622</name>
</gene>
<feature type="domain" description="Phytocyanin" evidence="5">
    <location>
        <begin position="3"/>
        <end position="101"/>
    </location>
</feature>
<dbReference type="SUPFAM" id="SSF49503">
    <property type="entry name" value="Cupredoxins"/>
    <property type="match status" value="1"/>
</dbReference>
<dbReference type="AlphaFoldDB" id="A0ABD1U6Q7"/>
<dbReference type="FunFam" id="2.60.40.420:FF:000003">
    <property type="entry name" value="Blue copper"/>
    <property type="match status" value="1"/>
</dbReference>
<feature type="region of interest" description="Disordered" evidence="4">
    <location>
        <begin position="105"/>
        <end position="154"/>
    </location>
</feature>
<accession>A0ABD1U6Q7</accession>
<evidence type="ECO:0000256" key="1">
    <source>
        <dbReference type="ARBA" id="ARBA00022723"/>
    </source>
</evidence>
<evidence type="ECO:0000256" key="3">
    <source>
        <dbReference type="ARBA" id="ARBA00023180"/>
    </source>
</evidence>
<dbReference type="InterPro" id="IPR008972">
    <property type="entry name" value="Cupredoxin"/>
</dbReference>
<dbReference type="InterPro" id="IPR028871">
    <property type="entry name" value="BlueCu_1_BS"/>
</dbReference>
<dbReference type="EMBL" id="JBFOLJ010000007">
    <property type="protein sequence ID" value="KAL2520699.1"/>
    <property type="molecule type" value="Genomic_DNA"/>
</dbReference>
<dbReference type="PROSITE" id="PS00196">
    <property type="entry name" value="COPPER_BLUE"/>
    <property type="match status" value="1"/>
</dbReference>
<dbReference type="GO" id="GO:0046872">
    <property type="term" value="F:metal ion binding"/>
    <property type="evidence" value="ECO:0007669"/>
    <property type="project" value="UniProtKB-KW"/>
</dbReference>
<evidence type="ECO:0000313" key="6">
    <source>
        <dbReference type="EMBL" id="KAL2520699.1"/>
    </source>
</evidence>
<dbReference type="PANTHER" id="PTHR33021">
    <property type="entry name" value="BLUE COPPER PROTEIN"/>
    <property type="match status" value="1"/>
</dbReference>
<protein>
    <submittedName>
        <fullName evidence="6">Blue copper protein-like</fullName>
    </submittedName>
</protein>
<evidence type="ECO:0000256" key="4">
    <source>
        <dbReference type="SAM" id="MobiDB-lite"/>
    </source>
</evidence>
<dbReference type="CDD" id="cd04216">
    <property type="entry name" value="Phytocyanin"/>
    <property type="match status" value="1"/>
</dbReference>
<comment type="caution">
    <text evidence="6">The sequence shown here is derived from an EMBL/GenBank/DDBJ whole genome shotgun (WGS) entry which is preliminary data.</text>
</comment>
<feature type="compositionally biased region" description="Low complexity" evidence="4">
    <location>
        <begin position="111"/>
        <end position="151"/>
    </location>
</feature>
<name>A0ABD1U6Q7_9LAMI</name>
<keyword evidence="3" id="KW-0325">Glycoprotein</keyword>
<dbReference type="InterPro" id="IPR039391">
    <property type="entry name" value="Phytocyanin-like"/>
</dbReference>
<evidence type="ECO:0000256" key="2">
    <source>
        <dbReference type="ARBA" id="ARBA00023008"/>
    </source>
</evidence>
<keyword evidence="7" id="KW-1185">Reference proteome</keyword>
<sequence length="179" mass="17848">MATDYTVGDSSGWSIGADYSTWTSGKTFAVGDTLVFNYPSGHTVDEVNEKDYSSCSTGNSITTDSSGATTVALKTAGKHYFICGVPGHCSGGMKLAVTVAATAGAGGGGATTTPSGSTTSPPSSTTSPPFSTTGSPATPNTVTTPPAGTNTQSSSAETLSTVSAVFIISSCLILESFLW</sequence>
<dbReference type="Proteomes" id="UP001604277">
    <property type="component" value="Unassembled WGS sequence"/>
</dbReference>
<proteinExistence type="predicted"/>
<dbReference type="Pfam" id="PF02298">
    <property type="entry name" value="Cu_bind_like"/>
    <property type="match status" value="1"/>
</dbReference>
<dbReference type="PROSITE" id="PS51485">
    <property type="entry name" value="PHYTOCYANIN"/>
    <property type="match status" value="1"/>
</dbReference>
<dbReference type="InterPro" id="IPR003245">
    <property type="entry name" value="Phytocyanin_dom"/>
</dbReference>
<evidence type="ECO:0000259" key="5">
    <source>
        <dbReference type="PROSITE" id="PS51485"/>
    </source>
</evidence>
<organism evidence="6 7">
    <name type="scientific">Forsythia ovata</name>
    <dbReference type="NCBI Taxonomy" id="205694"/>
    <lineage>
        <taxon>Eukaryota</taxon>
        <taxon>Viridiplantae</taxon>
        <taxon>Streptophyta</taxon>
        <taxon>Embryophyta</taxon>
        <taxon>Tracheophyta</taxon>
        <taxon>Spermatophyta</taxon>
        <taxon>Magnoliopsida</taxon>
        <taxon>eudicotyledons</taxon>
        <taxon>Gunneridae</taxon>
        <taxon>Pentapetalae</taxon>
        <taxon>asterids</taxon>
        <taxon>lamiids</taxon>
        <taxon>Lamiales</taxon>
        <taxon>Oleaceae</taxon>
        <taxon>Forsythieae</taxon>
        <taxon>Forsythia</taxon>
    </lineage>
</organism>
<reference evidence="7" key="1">
    <citation type="submission" date="2024-07" db="EMBL/GenBank/DDBJ databases">
        <title>Two chromosome-level genome assemblies of Korean endemic species Abeliophyllum distichum and Forsythia ovata (Oleaceae).</title>
        <authorList>
            <person name="Jang H."/>
        </authorList>
    </citation>
    <scope>NUCLEOTIDE SEQUENCE [LARGE SCALE GENOMIC DNA]</scope>
</reference>
<evidence type="ECO:0000313" key="7">
    <source>
        <dbReference type="Proteomes" id="UP001604277"/>
    </source>
</evidence>
<dbReference type="Gene3D" id="2.60.40.420">
    <property type="entry name" value="Cupredoxins - blue copper proteins"/>
    <property type="match status" value="1"/>
</dbReference>
<keyword evidence="2" id="KW-0186">Copper</keyword>